<keyword evidence="3" id="KW-1185">Reference proteome</keyword>
<feature type="region of interest" description="Disordered" evidence="1">
    <location>
        <begin position="82"/>
        <end position="205"/>
    </location>
</feature>
<sequence length="205" mass="22199">MVDVVDGLGDLSLEEDEVIVVAADPDPVESQISFDHYFVGSFLTSSFCPLRVLQDQSEASFQWDASLKAPVFRRNIQTSPWLREEDGGRSPQWWNSVNQGIENQPPPQNKESQPNLNPGSSGTVSKGKIGFPSTQSRGLPMGWASGPLSSSFDTTMDIGEEGQPITASDGLKRHRTLHAVSSHKDSNGSTTSVSAGLDKQVSREP</sequence>
<organism evidence="2 3">
    <name type="scientific">Hibiscus trionum</name>
    <name type="common">Flower of an hour</name>
    <dbReference type="NCBI Taxonomy" id="183268"/>
    <lineage>
        <taxon>Eukaryota</taxon>
        <taxon>Viridiplantae</taxon>
        <taxon>Streptophyta</taxon>
        <taxon>Embryophyta</taxon>
        <taxon>Tracheophyta</taxon>
        <taxon>Spermatophyta</taxon>
        <taxon>Magnoliopsida</taxon>
        <taxon>eudicotyledons</taxon>
        <taxon>Gunneridae</taxon>
        <taxon>Pentapetalae</taxon>
        <taxon>rosids</taxon>
        <taxon>malvids</taxon>
        <taxon>Malvales</taxon>
        <taxon>Malvaceae</taxon>
        <taxon>Malvoideae</taxon>
        <taxon>Hibiscus</taxon>
    </lineage>
</organism>
<dbReference type="EMBL" id="BSYR01000003">
    <property type="protein sequence ID" value="GMI64931.1"/>
    <property type="molecule type" value="Genomic_DNA"/>
</dbReference>
<dbReference type="AlphaFoldDB" id="A0A9W7GVP8"/>
<gene>
    <name evidence="2" type="ORF">HRI_000162400</name>
</gene>
<accession>A0A9W7GVP8</accession>
<protein>
    <submittedName>
        <fullName evidence="2">Uncharacterized protein</fullName>
    </submittedName>
</protein>
<evidence type="ECO:0000313" key="3">
    <source>
        <dbReference type="Proteomes" id="UP001165190"/>
    </source>
</evidence>
<name>A0A9W7GVP8_HIBTR</name>
<evidence type="ECO:0000256" key="1">
    <source>
        <dbReference type="SAM" id="MobiDB-lite"/>
    </source>
</evidence>
<reference evidence="2" key="1">
    <citation type="submission" date="2023-05" db="EMBL/GenBank/DDBJ databases">
        <title>Genome and transcriptome analyses reveal genes involved in the formation of fine ridges on petal epidermal cells in Hibiscus trionum.</title>
        <authorList>
            <person name="Koshimizu S."/>
            <person name="Masuda S."/>
            <person name="Ishii T."/>
            <person name="Shirasu K."/>
            <person name="Hoshino A."/>
            <person name="Arita M."/>
        </authorList>
    </citation>
    <scope>NUCLEOTIDE SEQUENCE</scope>
    <source>
        <strain evidence="2">Hamamatsu line</strain>
    </source>
</reference>
<proteinExistence type="predicted"/>
<evidence type="ECO:0000313" key="2">
    <source>
        <dbReference type="EMBL" id="GMI64931.1"/>
    </source>
</evidence>
<feature type="compositionally biased region" description="Polar residues" evidence="1">
    <location>
        <begin position="109"/>
        <end position="124"/>
    </location>
</feature>
<comment type="caution">
    <text evidence="2">The sequence shown here is derived from an EMBL/GenBank/DDBJ whole genome shotgun (WGS) entry which is preliminary data.</text>
</comment>
<feature type="compositionally biased region" description="Polar residues" evidence="1">
    <location>
        <begin position="92"/>
        <end position="102"/>
    </location>
</feature>
<dbReference type="Proteomes" id="UP001165190">
    <property type="component" value="Unassembled WGS sequence"/>
</dbReference>